<proteinExistence type="predicted"/>
<organism evidence="2 3">
    <name type="scientific">Ampelomyces quisqualis</name>
    <name type="common">Powdery mildew agent</name>
    <dbReference type="NCBI Taxonomy" id="50730"/>
    <lineage>
        <taxon>Eukaryota</taxon>
        <taxon>Fungi</taxon>
        <taxon>Dikarya</taxon>
        <taxon>Ascomycota</taxon>
        <taxon>Pezizomycotina</taxon>
        <taxon>Dothideomycetes</taxon>
        <taxon>Pleosporomycetidae</taxon>
        <taxon>Pleosporales</taxon>
        <taxon>Pleosporineae</taxon>
        <taxon>Phaeosphaeriaceae</taxon>
        <taxon>Ampelomyces</taxon>
    </lineage>
</organism>
<feature type="compositionally biased region" description="Basic and acidic residues" evidence="1">
    <location>
        <begin position="94"/>
        <end position="114"/>
    </location>
</feature>
<protein>
    <submittedName>
        <fullName evidence="2">Uncharacterized protein</fullName>
    </submittedName>
</protein>
<dbReference type="EMBL" id="ML979133">
    <property type="protein sequence ID" value="KAF1919538.1"/>
    <property type="molecule type" value="Genomic_DNA"/>
</dbReference>
<keyword evidence="3" id="KW-1185">Reference proteome</keyword>
<reference evidence="2" key="1">
    <citation type="journal article" date="2020" name="Stud. Mycol.">
        <title>101 Dothideomycetes genomes: a test case for predicting lifestyles and emergence of pathogens.</title>
        <authorList>
            <person name="Haridas S."/>
            <person name="Albert R."/>
            <person name="Binder M."/>
            <person name="Bloem J."/>
            <person name="Labutti K."/>
            <person name="Salamov A."/>
            <person name="Andreopoulos B."/>
            <person name="Baker S."/>
            <person name="Barry K."/>
            <person name="Bills G."/>
            <person name="Bluhm B."/>
            <person name="Cannon C."/>
            <person name="Castanera R."/>
            <person name="Culley D."/>
            <person name="Daum C."/>
            <person name="Ezra D."/>
            <person name="Gonzalez J."/>
            <person name="Henrissat B."/>
            <person name="Kuo A."/>
            <person name="Liang C."/>
            <person name="Lipzen A."/>
            <person name="Lutzoni F."/>
            <person name="Magnuson J."/>
            <person name="Mondo S."/>
            <person name="Nolan M."/>
            <person name="Ohm R."/>
            <person name="Pangilinan J."/>
            <person name="Park H.-J."/>
            <person name="Ramirez L."/>
            <person name="Alfaro M."/>
            <person name="Sun H."/>
            <person name="Tritt A."/>
            <person name="Yoshinaga Y."/>
            <person name="Zwiers L.-H."/>
            <person name="Turgeon B."/>
            <person name="Goodwin S."/>
            <person name="Spatafora J."/>
            <person name="Crous P."/>
            <person name="Grigoriev I."/>
        </authorList>
    </citation>
    <scope>NUCLEOTIDE SEQUENCE</scope>
    <source>
        <strain evidence="2">HMLAC05119</strain>
    </source>
</reference>
<evidence type="ECO:0000256" key="1">
    <source>
        <dbReference type="SAM" id="MobiDB-lite"/>
    </source>
</evidence>
<sequence length="255" mass="28260">MPEHITLYSLYPPGLSVTHANLHGINARLESLPQALVSEDASCDLRVLAFVNELLDELSIRNGEQCSKPINELENSEQNLIKERTEKLSTATSKHKEDVERLKKEPQKQRERTEAAQAEYDAARVKLQDPQAEVEDNGSIVERALTHKLCTQRVKITTKFSRVQAWRTQALDQVYADCPVCVDCQAESEYTSALASHARDLASTTAPSTSCSKLEADLATKTEGYHEVYHDNVVSAARSDSMKAESSSEVVTLSA</sequence>
<evidence type="ECO:0000313" key="2">
    <source>
        <dbReference type="EMBL" id="KAF1919538.1"/>
    </source>
</evidence>
<dbReference type="AlphaFoldDB" id="A0A6A5QX62"/>
<dbReference type="Proteomes" id="UP000800096">
    <property type="component" value="Unassembled WGS sequence"/>
</dbReference>
<evidence type="ECO:0000313" key="3">
    <source>
        <dbReference type="Proteomes" id="UP000800096"/>
    </source>
</evidence>
<feature type="region of interest" description="Disordered" evidence="1">
    <location>
        <begin position="86"/>
        <end position="118"/>
    </location>
</feature>
<accession>A0A6A5QX62</accession>
<gene>
    <name evidence="2" type="ORF">BDU57DRAFT_527537</name>
</gene>
<name>A0A6A5QX62_AMPQU</name>